<organism evidence="3 4">
    <name type="scientific">Lottiidibacillus patelloidae</name>
    <dbReference type="NCBI Taxonomy" id="2670334"/>
    <lineage>
        <taxon>Bacteria</taxon>
        <taxon>Bacillati</taxon>
        <taxon>Bacillota</taxon>
        <taxon>Bacilli</taxon>
        <taxon>Bacillales</taxon>
        <taxon>Bacillaceae</taxon>
        <taxon>Lottiidibacillus</taxon>
    </lineage>
</organism>
<accession>A0A263BXU9</accession>
<evidence type="ECO:0000256" key="1">
    <source>
        <dbReference type="SAM" id="MobiDB-lite"/>
    </source>
</evidence>
<dbReference type="InterPro" id="IPR048110">
    <property type="entry name" value="SA1362/YqhP-like"/>
</dbReference>
<reference evidence="4" key="1">
    <citation type="submission" date="2017-08" db="EMBL/GenBank/DDBJ databases">
        <authorList>
            <person name="Huang Z."/>
        </authorList>
    </citation>
    <scope>NUCLEOTIDE SEQUENCE [LARGE SCALE GENOMIC DNA]</scope>
    <source>
        <strain evidence="4">SA5d-4</strain>
    </source>
</reference>
<dbReference type="EMBL" id="NPIA01000002">
    <property type="protein sequence ID" value="OZM57996.1"/>
    <property type="molecule type" value="Genomic_DNA"/>
</dbReference>
<name>A0A263BXU9_9BACI</name>
<sequence length="100" mass="11110">MVLIILALAGIGLINILITNPSSLFMYLGIIVVSSIVLFTLFRFIQNRTGTGNRLGSKYRQAVKQSKKMHGKSNLKKAKRKRTHLTVIDGKKDKKKNGAV</sequence>
<evidence type="ECO:0000256" key="2">
    <source>
        <dbReference type="SAM" id="Phobius"/>
    </source>
</evidence>
<comment type="caution">
    <text evidence="3">The sequence shown here is derived from an EMBL/GenBank/DDBJ whole genome shotgun (WGS) entry which is preliminary data.</text>
</comment>
<keyword evidence="4" id="KW-1185">Reference proteome</keyword>
<dbReference type="AlphaFoldDB" id="A0A263BXU9"/>
<evidence type="ECO:0000313" key="4">
    <source>
        <dbReference type="Proteomes" id="UP000217083"/>
    </source>
</evidence>
<dbReference type="NCBIfam" id="NF041554">
    <property type="entry name" value="SA1362_fam"/>
    <property type="match status" value="1"/>
</dbReference>
<evidence type="ECO:0000313" key="3">
    <source>
        <dbReference type="EMBL" id="OZM57996.1"/>
    </source>
</evidence>
<keyword evidence="2" id="KW-1133">Transmembrane helix</keyword>
<feature type="transmembrane region" description="Helical" evidence="2">
    <location>
        <begin position="24"/>
        <end position="45"/>
    </location>
</feature>
<keyword evidence="2" id="KW-0812">Transmembrane</keyword>
<gene>
    <name evidence="3" type="ORF">CIB95_04530</name>
</gene>
<feature type="compositionally biased region" description="Basic residues" evidence="1">
    <location>
        <begin position="65"/>
        <end position="84"/>
    </location>
</feature>
<dbReference type="Proteomes" id="UP000217083">
    <property type="component" value="Unassembled WGS sequence"/>
</dbReference>
<proteinExistence type="predicted"/>
<feature type="region of interest" description="Disordered" evidence="1">
    <location>
        <begin position="56"/>
        <end position="100"/>
    </location>
</feature>
<reference evidence="3 4" key="2">
    <citation type="submission" date="2017-09" db="EMBL/GenBank/DDBJ databases">
        <title>Bacillus patelloidae sp. nov., isolated from the intestinal tract of a marine limpet.</title>
        <authorList>
            <person name="Liu R."/>
            <person name="Dong C."/>
            <person name="Shao Z."/>
        </authorList>
    </citation>
    <scope>NUCLEOTIDE SEQUENCE [LARGE SCALE GENOMIC DNA]</scope>
    <source>
        <strain evidence="3 4">SA5d-4</strain>
    </source>
</reference>
<protein>
    <submittedName>
        <fullName evidence="3">Uncharacterized protein</fullName>
    </submittedName>
</protein>
<keyword evidence="2" id="KW-0472">Membrane</keyword>